<proteinExistence type="predicted"/>
<dbReference type="Proteomes" id="UP000636709">
    <property type="component" value="Unassembled WGS sequence"/>
</dbReference>
<comment type="caution">
    <text evidence="2">The sequence shown here is derived from an EMBL/GenBank/DDBJ whole genome shotgun (WGS) entry which is preliminary data.</text>
</comment>
<reference evidence="2" key="1">
    <citation type="submission" date="2020-07" db="EMBL/GenBank/DDBJ databases">
        <title>Genome sequence and genetic diversity analysis of an under-domesticated orphan crop, white fonio (Digitaria exilis).</title>
        <authorList>
            <person name="Bennetzen J.L."/>
            <person name="Chen S."/>
            <person name="Ma X."/>
            <person name="Wang X."/>
            <person name="Yssel A.E.J."/>
            <person name="Chaluvadi S.R."/>
            <person name="Johnson M."/>
            <person name="Gangashetty P."/>
            <person name="Hamidou F."/>
            <person name="Sanogo M.D."/>
            <person name="Zwaenepoel A."/>
            <person name="Wallace J."/>
            <person name="Van De Peer Y."/>
            <person name="Van Deynze A."/>
        </authorList>
    </citation>
    <scope>NUCLEOTIDE SEQUENCE</scope>
    <source>
        <tissue evidence="2">Leaves</tissue>
    </source>
</reference>
<organism evidence="2 3">
    <name type="scientific">Digitaria exilis</name>
    <dbReference type="NCBI Taxonomy" id="1010633"/>
    <lineage>
        <taxon>Eukaryota</taxon>
        <taxon>Viridiplantae</taxon>
        <taxon>Streptophyta</taxon>
        <taxon>Embryophyta</taxon>
        <taxon>Tracheophyta</taxon>
        <taxon>Spermatophyta</taxon>
        <taxon>Magnoliopsida</taxon>
        <taxon>Liliopsida</taxon>
        <taxon>Poales</taxon>
        <taxon>Poaceae</taxon>
        <taxon>PACMAD clade</taxon>
        <taxon>Panicoideae</taxon>
        <taxon>Panicodae</taxon>
        <taxon>Paniceae</taxon>
        <taxon>Anthephorinae</taxon>
        <taxon>Digitaria</taxon>
    </lineage>
</organism>
<evidence type="ECO:0000256" key="1">
    <source>
        <dbReference type="SAM" id="MobiDB-lite"/>
    </source>
</evidence>
<dbReference type="PANTHER" id="PTHR34591">
    <property type="entry name" value="OS03G0653100 PROTEIN-RELATED"/>
    <property type="match status" value="1"/>
</dbReference>
<accession>A0A835BGZ9</accession>
<dbReference type="EMBL" id="JACEFO010001827">
    <property type="protein sequence ID" value="KAF8700404.1"/>
    <property type="molecule type" value="Genomic_DNA"/>
</dbReference>
<sequence>MVYGCEHLSPEPPPSAPERALKQQSDCGWDFDEDGGFTLDSTSSPDEEDMYNAGSSFCYIDDLLVFGFHPYKEIVFFGSGIKIAVAYDLNSSKFQYMGSIYPTDFGIYYAYGNDEIVETFVYTPCKLEAYGQPPTPTLAAD</sequence>
<dbReference type="OrthoDB" id="690186at2759"/>
<gene>
    <name evidence="2" type="ORF">HU200_034341</name>
</gene>
<protein>
    <submittedName>
        <fullName evidence="2">Uncharacterized protein</fullName>
    </submittedName>
</protein>
<keyword evidence="3" id="KW-1185">Reference proteome</keyword>
<dbReference type="AlphaFoldDB" id="A0A835BGZ9"/>
<evidence type="ECO:0000313" key="3">
    <source>
        <dbReference type="Proteomes" id="UP000636709"/>
    </source>
</evidence>
<evidence type="ECO:0000313" key="2">
    <source>
        <dbReference type="EMBL" id="KAF8700404.1"/>
    </source>
</evidence>
<feature type="region of interest" description="Disordered" evidence="1">
    <location>
        <begin position="1"/>
        <end position="47"/>
    </location>
</feature>
<name>A0A835BGZ9_9POAL</name>